<evidence type="ECO:0000313" key="3">
    <source>
        <dbReference type="Proteomes" id="UP000324832"/>
    </source>
</evidence>
<feature type="non-terminal residue" evidence="2">
    <location>
        <position position="63"/>
    </location>
</feature>
<gene>
    <name evidence="2" type="ORF">LSINAPIS_LOCUS3359</name>
</gene>
<dbReference type="AlphaFoldDB" id="A0A5E4PZI3"/>
<organism evidence="2 3">
    <name type="scientific">Leptidea sinapis</name>
    <dbReference type="NCBI Taxonomy" id="189913"/>
    <lineage>
        <taxon>Eukaryota</taxon>
        <taxon>Metazoa</taxon>
        <taxon>Ecdysozoa</taxon>
        <taxon>Arthropoda</taxon>
        <taxon>Hexapoda</taxon>
        <taxon>Insecta</taxon>
        <taxon>Pterygota</taxon>
        <taxon>Neoptera</taxon>
        <taxon>Endopterygota</taxon>
        <taxon>Lepidoptera</taxon>
        <taxon>Glossata</taxon>
        <taxon>Ditrysia</taxon>
        <taxon>Papilionoidea</taxon>
        <taxon>Pieridae</taxon>
        <taxon>Dismorphiinae</taxon>
        <taxon>Leptidea</taxon>
    </lineage>
</organism>
<dbReference type="Proteomes" id="UP000324832">
    <property type="component" value="Unassembled WGS sequence"/>
</dbReference>
<keyword evidence="1" id="KW-1133">Transmembrane helix</keyword>
<accession>A0A5E4PZI3</accession>
<keyword evidence="1" id="KW-0472">Membrane</keyword>
<name>A0A5E4PZI3_9NEOP</name>
<dbReference type="EMBL" id="FZQP02000793">
    <property type="protein sequence ID" value="VVC90457.1"/>
    <property type="molecule type" value="Genomic_DNA"/>
</dbReference>
<evidence type="ECO:0000256" key="1">
    <source>
        <dbReference type="SAM" id="Phobius"/>
    </source>
</evidence>
<feature type="transmembrane region" description="Helical" evidence="1">
    <location>
        <begin position="20"/>
        <end position="46"/>
    </location>
</feature>
<protein>
    <submittedName>
        <fullName evidence="2">Uncharacterized protein</fullName>
    </submittedName>
</protein>
<reference evidence="2 3" key="1">
    <citation type="submission" date="2017-07" db="EMBL/GenBank/DDBJ databases">
        <authorList>
            <person name="Talla V."/>
            <person name="Backstrom N."/>
        </authorList>
    </citation>
    <scope>NUCLEOTIDE SEQUENCE [LARGE SCALE GENOMIC DNA]</scope>
</reference>
<evidence type="ECO:0000313" key="2">
    <source>
        <dbReference type="EMBL" id="VVC90457.1"/>
    </source>
</evidence>
<sequence length="63" mass="7100">MFAGSSLLVQSNHLYVAQVTLANIFISYIMGSILWLLVEAPFSGLVDTMRSRNRVMKLIPKEE</sequence>
<proteinExistence type="predicted"/>
<keyword evidence="3" id="KW-1185">Reference proteome</keyword>
<keyword evidence="1" id="KW-0812">Transmembrane</keyword>